<keyword evidence="5" id="KW-1185">Reference proteome</keyword>
<comment type="caution">
    <text evidence="4">The sequence shown here is derived from an EMBL/GenBank/DDBJ whole genome shotgun (WGS) entry which is preliminary data.</text>
</comment>
<dbReference type="VEuPathDB" id="TriTrypDB:TM35_002791000"/>
<feature type="non-terminal residue" evidence="4">
    <location>
        <position position="1"/>
    </location>
</feature>
<organism evidence="4 5">
    <name type="scientific">Trypanosoma theileri</name>
    <dbReference type="NCBI Taxonomy" id="67003"/>
    <lineage>
        <taxon>Eukaryota</taxon>
        <taxon>Discoba</taxon>
        <taxon>Euglenozoa</taxon>
        <taxon>Kinetoplastea</taxon>
        <taxon>Metakinetoplastina</taxon>
        <taxon>Trypanosomatida</taxon>
        <taxon>Trypanosomatidae</taxon>
        <taxon>Trypanosoma</taxon>
    </lineage>
</organism>
<dbReference type="EMBL" id="NBCO01000279">
    <property type="protein sequence ID" value="ORC77087.1"/>
    <property type="molecule type" value="Genomic_DNA"/>
</dbReference>
<sequence>VMNTFTGDPILSTVASGNISKKDMNPHQSLKLTDEACKAVLERCQEAKEAAASLNRLLGTKVNEAPHSIMKLVKPIIDKLHELETCRASREQEVNHLRMVAEESLKLLSKTKPSSPNLDSSDREGRKKMLIIRRGAEEASQHGDDLPLRMLSECETISKAISKLRKSFLDNIQKQEEITNFETLVDAICQEMNKMNQNYSKKQQEVDTLRAAAEESLKSLENPQRFTTTTLLNPLYKEERKKTFAVLRAAEEADHHGDSLPLRLLSNCEASAKAFQKLRKLLQENVEQQQQEETMSLQAIADAICQQVKTLREELLKGNGELGKLRALEDEKGRLLNELRSHDERWELPSLSSLSSSSSLKRGGKSMKSHHTKQFDGTGWKDILQHKPAELQRSFIIDAVNACHVDPDSLTNIHMTAEESSLLVEFDVQHDPSITTEEIARRINEFPFRAVKRMYDRRSAPKDGMDLLQEQLTEKEKEVETLRLTMEVVIESLEKPNAKKTNLQGQHAAEEAAHRGDNKPLQLLNNCESIIRALEKLR</sequence>
<protein>
    <recommendedName>
        <fullName evidence="3">Flagellar attachment zone protein 1 conserved domain-containing protein</fullName>
    </recommendedName>
</protein>
<name>A0A1X0ND90_9TRYP</name>
<dbReference type="Proteomes" id="UP000192257">
    <property type="component" value="Unassembled WGS sequence"/>
</dbReference>
<evidence type="ECO:0000259" key="3">
    <source>
        <dbReference type="Pfam" id="PF23398"/>
    </source>
</evidence>
<dbReference type="OrthoDB" id="10640545at2759"/>
<dbReference type="Pfam" id="PF23398">
    <property type="entry name" value="FAZ1_cons"/>
    <property type="match status" value="1"/>
</dbReference>
<proteinExistence type="predicted"/>
<dbReference type="RefSeq" id="XP_028876633.1">
    <property type="nucleotide sequence ID" value="XM_029032073.1"/>
</dbReference>
<evidence type="ECO:0000256" key="1">
    <source>
        <dbReference type="SAM" id="Coils"/>
    </source>
</evidence>
<reference evidence="4 5" key="1">
    <citation type="submission" date="2017-03" db="EMBL/GenBank/DDBJ databases">
        <title>An alternative strategy for trypanosome survival in the mammalian bloodstream revealed through genome and transcriptome analysis of the ubiquitous bovine parasite Trypanosoma (Megatrypanum) theileri.</title>
        <authorList>
            <person name="Kelly S."/>
            <person name="Ivens A."/>
            <person name="Mott A."/>
            <person name="O'Neill E."/>
            <person name="Emms D."/>
            <person name="Macleod O."/>
            <person name="Voorheis P."/>
            <person name="Matthews J."/>
            <person name="Matthews K."/>
            <person name="Carrington M."/>
        </authorList>
    </citation>
    <scope>NUCLEOTIDE SEQUENCE [LARGE SCALE GENOMIC DNA]</scope>
    <source>
        <strain evidence="4">Edinburgh</strain>
    </source>
</reference>
<evidence type="ECO:0000313" key="4">
    <source>
        <dbReference type="EMBL" id="ORC77087.1"/>
    </source>
</evidence>
<evidence type="ECO:0000313" key="5">
    <source>
        <dbReference type="Proteomes" id="UP000192257"/>
    </source>
</evidence>
<dbReference type="GeneID" id="39991853"/>
<feature type="domain" description="Flagellar attachment zone protein 1 conserved" evidence="3">
    <location>
        <begin position="368"/>
        <end position="458"/>
    </location>
</feature>
<evidence type="ECO:0000256" key="2">
    <source>
        <dbReference type="SAM" id="MobiDB-lite"/>
    </source>
</evidence>
<accession>A0A1X0ND90</accession>
<feature type="coiled-coil region" evidence="1">
    <location>
        <begin position="185"/>
        <end position="212"/>
    </location>
</feature>
<dbReference type="STRING" id="67003.A0A1X0ND90"/>
<feature type="region of interest" description="Disordered" evidence="2">
    <location>
        <begin position="354"/>
        <end position="374"/>
    </location>
</feature>
<dbReference type="AlphaFoldDB" id="A0A1X0ND90"/>
<dbReference type="InterPro" id="IPR056614">
    <property type="entry name" value="FAZ1_cons"/>
</dbReference>
<feature type="compositionally biased region" description="Basic residues" evidence="2">
    <location>
        <begin position="362"/>
        <end position="372"/>
    </location>
</feature>
<feature type="non-terminal residue" evidence="4">
    <location>
        <position position="538"/>
    </location>
</feature>
<gene>
    <name evidence="4" type="ORF">TM35_002791000</name>
</gene>
<keyword evidence="1" id="KW-0175">Coiled coil</keyword>